<reference evidence="1 2" key="1">
    <citation type="submission" date="2022-10" db="EMBL/GenBank/DDBJ databases">
        <title>The complete genomes of actinobacterial strains from the NBC collection.</title>
        <authorList>
            <person name="Joergensen T.S."/>
            <person name="Alvarez Arevalo M."/>
            <person name="Sterndorff E.B."/>
            <person name="Faurdal D."/>
            <person name="Vuksanovic O."/>
            <person name="Mourched A.-S."/>
            <person name="Charusanti P."/>
            <person name="Shaw S."/>
            <person name="Blin K."/>
            <person name="Weber T."/>
        </authorList>
    </citation>
    <scope>NUCLEOTIDE SEQUENCE [LARGE SCALE GENOMIC DNA]</scope>
    <source>
        <strain evidence="1 2">NBC 01769</strain>
    </source>
</reference>
<proteinExistence type="predicted"/>
<evidence type="ECO:0000313" key="1">
    <source>
        <dbReference type="EMBL" id="WSC12661.1"/>
    </source>
</evidence>
<dbReference type="RefSeq" id="WP_326590719.1">
    <property type="nucleotide sequence ID" value="NZ_CP109114.1"/>
</dbReference>
<dbReference type="SUPFAM" id="SSF56112">
    <property type="entry name" value="Protein kinase-like (PK-like)"/>
    <property type="match status" value="1"/>
</dbReference>
<name>A0ABZ1FZS7_9ACTN</name>
<keyword evidence="2" id="KW-1185">Reference proteome</keyword>
<dbReference type="InterPro" id="IPR011009">
    <property type="entry name" value="Kinase-like_dom_sf"/>
</dbReference>
<dbReference type="EMBL" id="CP109114">
    <property type="protein sequence ID" value="WSC12661.1"/>
    <property type="molecule type" value="Genomic_DNA"/>
</dbReference>
<accession>A0ABZ1FZS7</accession>
<sequence>MIPPSPDTVFTYAAGHISRAAAARWPQAPVELGPVIPSVTSYVQQVDVNGRSLYAKVSILGVSLVSVLRGTHGGWDEVRAAQAAYLTSPRTLLARETAQLALLHGPAALNVPAVAAYTGGVLFTEPAPGPTLTDLILKEPHRTAFLLSLVTDAVATGLERPGVAAMVDRSEIRERSITGTFRRKFNGISGGLYLRQTDHAAVLTTVVSRLRRALHAPAPPLERTVVFGDLKPEHAVFPNGAQGKPVFLDPGLMRGSWSSDTAKLISRTVLQVLGNPPARADARAVLDGITGFAHRQAAQSAPRRASAREAWMRHLVVLWLADTVNILTTYLSAPDGLPLPPHARRILDRSDAVCGFLDRSTAPLLGSLDAESVWRLFLTATMRAAVAE</sequence>
<dbReference type="Proteomes" id="UP001330827">
    <property type="component" value="Chromosome"/>
</dbReference>
<protein>
    <recommendedName>
        <fullName evidence="3">Phosphotransferase family enzyme</fullName>
    </recommendedName>
</protein>
<gene>
    <name evidence="1" type="ORF">OIE64_07290</name>
</gene>
<evidence type="ECO:0000313" key="2">
    <source>
        <dbReference type="Proteomes" id="UP001330827"/>
    </source>
</evidence>
<organism evidence="1 2">
    <name type="scientific">Streptomyces brevispora</name>
    <dbReference type="NCBI Taxonomy" id="887462"/>
    <lineage>
        <taxon>Bacteria</taxon>
        <taxon>Bacillati</taxon>
        <taxon>Actinomycetota</taxon>
        <taxon>Actinomycetes</taxon>
        <taxon>Kitasatosporales</taxon>
        <taxon>Streptomycetaceae</taxon>
        <taxon>Streptomyces</taxon>
    </lineage>
</organism>
<evidence type="ECO:0008006" key="3">
    <source>
        <dbReference type="Google" id="ProtNLM"/>
    </source>
</evidence>